<dbReference type="RefSeq" id="WP_375355818.1">
    <property type="nucleotide sequence ID" value="NZ_JBHHMI010000010.1"/>
</dbReference>
<dbReference type="Proteomes" id="UP001580346">
    <property type="component" value="Unassembled WGS sequence"/>
</dbReference>
<accession>A0ABV5AUC6</accession>
<reference evidence="1 2" key="1">
    <citation type="submission" date="2024-09" db="EMBL/GenBank/DDBJ databases">
        <title>Paenibacillus zeirhizospherea sp. nov., isolated from surface of the maize (Zea mays) roots in a horticulture field, Hungary.</title>
        <authorList>
            <person name="Marton D."/>
            <person name="Farkas M."/>
            <person name="Bedics A."/>
            <person name="Toth E."/>
            <person name="Tancsics A."/>
            <person name="Boka K."/>
            <person name="Maroti G."/>
            <person name="Kriszt B."/>
            <person name="Cserhati M."/>
        </authorList>
    </citation>
    <scope>NUCLEOTIDE SEQUENCE [LARGE SCALE GENOMIC DNA]</scope>
    <source>
        <strain evidence="1 2">KCTC 33519</strain>
    </source>
</reference>
<evidence type="ECO:0000313" key="2">
    <source>
        <dbReference type="Proteomes" id="UP001580346"/>
    </source>
</evidence>
<protein>
    <submittedName>
        <fullName evidence="1">Uncharacterized protein</fullName>
    </submittedName>
</protein>
<sequence length="91" mass="11054">MSIPGFNVFKTKAIELVDSIDKDFPYDRTDREDGYIYYFPQLGLSLWRSGIFTDEMKDETWFKELSKENQEDEMKYEYFQIEINYFDSITK</sequence>
<keyword evidence="2" id="KW-1185">Reference proteome</keyword>
<evidence type="ECO:0000313" key="1">
    <source>
        <dbReference type="EMBL" id="MFB5267816.1"/>
    </source>
</evidence>
<gene>
    <name evidence="1" type="ORF">ACE41H_13630</name>
</gene>
<dbReference type="EMBL" id="JBHHMI010000010">
    <property type="protein sequence ID" value="MFB5267816.1"/>
    <property type="molecule type" value="Genomic_DNA"/>
</dbReference>
<comment type="caution">
    <text evidence="1">The sequence shown here is derived from an EMBL/GenBank/DDBJ whole genome shotgun (WGS) entry which is preliminary data.</text>
</comment>
<organism evidence="1 2">
    <name type="scientific">Paenibacillus enshidis</name>
    <dbReference type="NCBI Taxonomy" id="1458439"/>
    <lineage>
        <taxon>Bacteria</taxon>
        <taxon>Bacillati</taxon>
        <taxon>Bacillota</taxon>
        <taxon>Bacilli</taxon>
        <taxon>Bacillales</taxon>
        <taxon>Paenibacillaceae</taxon>
        <taxon>Paenibacillus</taxon>
    </lineage>
</organism>
<name>A0ABV5AUC6_9BACL</name>
<proteinExistence type="predicted"/>